<dbReference type="EMBL" id="CP032331">
    <property type="protein sequence ID" value="QCO03715.1"/>
    <property type="molecule type" value="Genomic_DNA"/>
</dbReference>
<evidence type="ECO:0000313" key="3">
    <source>
        <dbReference type="Proteomes" id="UP000298596"/>
    </source>
</evidence>
<dbReference type="GO" id="GO:0003677">
    <property type="term" value="F:DNA binding"/>
    <property type="evidence" value="ECO:0007669"/>
    <property type="project" value="InterPro"/>
</dbReference>
<dbReference type="Proteomes" id="UP000298596">
    <property type="component" value="Plasmid p1"/>
</dbReference>
<dbReference type="AlphaFoldDB" id="A0A4D8Q0T2"/>
<dbReference type="CDD" id="cd00093">
    <property type="entry name" value="HTH_XRE"/>
    <property type="match status" value="1"/>
</dbReference>
<evidence type="ECO:0000259" key="1">
    <source>
        <dbReference type="PROSITE" id="PS50943"/>
    </source>
</evidence>
<accession>A0A4D8Q0T2</accession>
<dbReference type="SUPFAM" id="SSF47413">
    <property type="entry name" value="lambda repressor-like DNA-binding domains"/>
    <property type="match status" value="1"/>
</dbReference>
<dbReference type="InterPro" id="IPR010982">
    <property type="entry name" value="Lambda_DNA-bd_dom_sf"/>
</dbReference>
<reference evidence="2 3" key="1">
    <citation type="submission" date="2018-09" db="EMBL/GenBank/DDBJ databases">
        <title>Whole genome based analysis of evolution and adaptive divergence in Indian and Brazilian strains of Azospirillum brasilense.</title>
        <authorList>
            <person name="Singh C."/>
            <person name="Tripathi A.K."/>
        </authorList>
    </citation>
    <scope>NUCLEOTIDE SEQUENCE [LARGE SCALE GENOMIC DNA]</scope>
    <source>
        <strain evidence="2 3">MTCC4036</strain>
        <plasmid evidence="2 3">p1</plasmid>
    </source>
</reference>
<proteinExistence type="predicted"/>
<name>A0A4D8Q0T2_AZOBR</name>
<keyword evidence="2" id="KW-0614">Plasmid</keyword>
<evidence type="ECO:0000313" key="2">
    <source>
        <dbReference type="EMBL" id="QCO03715.1"/>
    </source>
</evidence>
<dbReference type="Gene3D" id="1.10.260.40">
    <property type="entry name" value="lambda repressor-like DNA-binding domains"/>
    <property type="match status" value="1"/>
</dbReference>
<dbReference type="PROSITE" id="PS50943">
    <property type="entry name" value="HTH_CROC1"/>
    <property type="match status" value="1"/>
</dbReference>
<protein>
    <submittedName>
        <fullName evidence="2">XRE family transcriptional regulator</fullName>
    </submittedName>
</protein>
<dbReference type="InterPro" id="IPR001387">
    <property type="entry name" value="Cro/C1-type_HTH"/>
</dbReference>
<feature type="domain" description="HTH cro/C1-type" evidence="1">
    <location>
        <begin position="1"/>
        <end position="59"/>
    </location>
</feature>
<organism evidence="2 3">
    <name type="scientific">Azospirillum brasilense</name>
    <dbReference type="NCBI Taxonomy" id="192"/>
    <lineage>
        <taxon>Bacteria</taxon>
        <taxon>Pseudomonadati</taxon>
        <taxon>Pseudomonadota</taxon>
        <taxon>Alphaproteobacteria</taxon>
        <taxon>Rhodospirillales</taxon>
        <taxon>Azospirillaceae</taxon>
        <taxon>Azospirillum</taxon>
    </lineage>
</organism>
<sequence>MRSLRRLRGYSQSSLAERTRRTQARVAAVEGRGDPQLSTILALTEAMRAVLVPVPIEYLAEVERLLDHHDRQAPPVERVPNALEDLFLRGDEDDDA</sequence>
<gene>
    <name evidence="2" type="ORF">D3867_16985</name>
</gene>
<geneLocation type="plasmid" evidence="2">
    <name>p1</name>
</geneLocation>